<organism evidence="1 2">
    <name type="scientific">Aphanizomenon flos-aquae WA102</name>
    <dbReference type="NCBI Taxonomy" id="1710896"/>
    <lineage>
        <taxon>Bacteria</taxon>
        <taxon>Bacillati</taxon>
        <taxon>Cyanobacteriota</taxon>
        <taxon>Cyanophyceae</taxon>
        <taxon>Nostocales</taxon>
        <taxon>Aphanizomenonaceae</taxon>
        <taxon>Aphanizomenon</taxon>
    </lineage>
</organism>
<comment type="caution">
    <text evidence="1">The sequence shown here is derived from an EMBL/GenBank/DDBJ whole genome shotgun (WGS) entry which is preliminary data.</text>
</comment>
<evidence type="ECO:0000313" key="1">
    <source>
        <dbReference type="EMBL" id="OBQ44878.1"/>
    </source>
</evidence>
<reference evidence="1 2" key="1">
    <citation type="submission" date="2015-09" db="EMBL/GenBank/DDBJ databases">
        <title>Aphanizomenon flos-aquae WA102.</title>
        <authorList>
            <person name="Driscoll C."/>
        </authorList>
    </citation>
    <scope>NUCLEOTIDE SEQUENCE [LARGE SCALE GENOMIC DNA]</scope>
    <source>
        <strain evidence="1">WA102</strain>
    </source>
</reference>
<gene>
    <name evidence="1" type="ORF">AN484_04970</name>
</gene>
<dbReference type="EMBL" id="LJOW01000013">
    <property type="protein sequence ID" value="OBQ44878.1"/>
    <property type="molecule type" value="Genomic_DNA"/>
</dbReference>
<protein>
    <submittedName>
        <fullName evidence="1">Uncharacterized protein</fullName>
    </submittedName>
</protein>
<name>A0A1B7X692_APHFL</name>
<evidence type="ECO:0000313" key="2">
    <source>
        <dbReference type="Proteomes" id="UP000092093"/>
    </source>
</evidence>
<accession>A0A1B7X692</accession>
<sequence length="66" mass="7275">MANIQIADLHSENFVELTAEEQSLIQGGWRLAFKVAEVVLFLIDAGDAIRDFYTGAKKAWNEGCGC</sequence>
<dbReference type="AlphaFoldDB" id="A0A1B7X692"/>
<proteinExistence type="predicted"/>
<dbReference type="Proteomes" id="UP000092093">
    <property type="component" value="Unassembled WGS sequence"/>
</dbReference>